<keyword evidence="2" id="KW-0489">Methyltransferase</keyword>
<keyword evidence="2" id="KW-0808">Transferase</keyword>
<dbReference type="InterPro" id="IPR025714">
    <property type="entry name" value="Methyltranfer_dom"/>
</dbReference>
<dbReference type="GO" id="GO:0032259">
    <property type="term" value="P:methylation"/>
    <property type="evidence" value="ECO:0007669"/>
    <property type="project" value="UniProtKB-KW"/>
</dbReference>
<dbReference type="SUPFAM" id="SSF53335">
    <property type="entry name" value="S-adenosyl-L-methionine-dependent methyltransferases"/>
    <property type="match status" value="2"/>
</dbReference>
<feature type="domain" description="Methyltransferase" evidence="1">
    <location>
        <begin position="133"/>
        <end position="286"/>
    </location>
</feature>
<keyword evidence="3" id="KW-1185">Reference proteome</keyword>
<dbReference type="GeneID" id="90037839"/>
<accession>A0ABR1F9B7</accession>
<protein>
    <submittedName>
        <fullName evidence="2">Methyltransferase domain-containing protein</fullName>
    </submittedName>
</protein>
<evidence type="ECO:0000313" key="2">
    <source>
        <dbReference type="EMBL" id="KAK7206441.1"/>
    </source>
</evidence>
<dbReference type="InterPro" id="IPR029063">
    <property type="entry name" value="SAM-dependent_MTases_sf"/>
</dbReference>
<dbReference type="PANTHER" id="PTHR12496:SF0">
    <property type="entry name" value="METHYLTRANSFERASE DOMAIN-CONTAINING PROTEIN"/>
    <property type="match status" value="1"/>
</dbReference>
<comment type="caution">
    <text evidence="2">The sequence shown here is derived from an EMBL/GenBank/DDBJ whole genome shotgun (WGS) entry which is preliminary data.</text>
</comment>
<gene>
    <name evidence="2" type="ORF">BZA70DRAFT_276606</name>
</gene>
<sequence length="480" mass="53730">MDGGREFPIPDGFEGGVDQYLVSLVGLYLEPLVQDLVGKVQILDFFLGERDLLQETVSEEWLQFFDDGDLDQILDFLIFFKNPESLHPPSSLVDFISKIRHLSIDRTLPKDLASTAPLPFLQTSALSLGMSPKKIHECQYLAAAVSSICDDVDTRHVIDLGSGKGYLSRTLAHEFDCSVVAVESVKSRTEGAGRLDTLYDSKGGKRKAKALDAYRAKGSLIHVEKFVSSGDLHEVVDQAELLDEKAVLVGLHTCGNLSHHALRSLFETKAIHGVAVVGCCYNQMTEKLADHDDIGFPMSSKLDTYNIPLPMSARMLACQAPATWTKSSREDFFKRHFYRALLQRIFKDRNLLESDKDKIVIGSLRKQWYTSFSTYCTGACRRAASAHSYRIRSSSPADSQNPFEITPEVAEHYHDLYLLKKRRLSILWTLMACTVAPLTEALIHLDRFYFLKENGARKVSVSVVFNQSISARNLLVVGLK</sequence>
<dbReference type="EMBL" id="JBBJBU010000003">
    <property type="protein sequence ID" value="KAK7206441.1"/>
    <property type="molecule type" value="Genomic_DNA"/>
</dbReference>
<dbReference type="InterPro" id="IPR052220">
    <property type="entry name" value="METTL25"/>
</dbReference>
<evidence type="ECO:0000259" key="1">
    <source>
        <dbReference type="Pfam" id="PF13679"/>
    </source>
</evidence>
<reference evidence="2 3" key="1">
    <citation type="submission" date="2024-03" db="EMBL/GenBank/DDBJ databases">
        <title>Genome-scale model development and genomic sequencing of the oleaginous clade Lipomyces.</title>
        <authorList>
            <consortium name="Lawrence Berkeley National Laboratory"/>
            <person name="Czajka J.J."/>
            <person name="Han Y."/>
            <person name="Kim J."/>
            <person name="Mondo S.J."/>
            <person name="Hofstad B.A."/>
            <person name="Robles A."/>
            <person name="Haridas S."/>
            <person name="Riley R."/>
            <person name="LaButti K."/>
            <person name="Pangilinan J."/>
            <person name="Andreopoulos W."/>
            <person name="Lipzen A."/>
            <person name="Yan J."/>
            <person name="Wang M."/>
            <person name="Ng V."/>
            <person name="Grigoriev I.V."/>
            <person name="Spatafora J.W."/>
            <person name="Magnuson J.K."/>
            <person name="Baker S.E."/>
            <person name="Pomraning K.R."/>
        </authorList>
    </citation>
    <scope>NUCLEOTIDE SEQUENCE [LARGE SCALE GENOMIC DNA]</scope>
    <source>
        <strain evidence="2 3">Phaff 52-87</strain>
    </source>
</reference>
<dbReference type="PANTHER" id="PTHR12496">
    <property type="entry name" value="CGI-41 METHYLTRANSFERASE"/>
    <property type="match status" value="1"/>
</dbReference>
<dbReference type="Proteomes" id="UP001498771">
    <property type="component" value="Unassembled WGS sequence"/>
</dbReference>
<name>A0ABR1F9B7_9ASCO</name>
<dbReference type="Pfam" id="PF13679">
    <property type="entry name" value="Methyltransf_32"/>
    <property type="match status" value="1"/>
</dbReference>
<evidence type="ECO:0000313" key="3">
    <source>
        <dbReference type="Proteomes" id="UP001498771"/>
    </source>
</evidence>
<dbReference type="GO" id="GO:0008168">
    <property type="term" value="F:methyltransferase activity"/>
    <property type="evidence" value="ECO:0007669"/>
    <property type="project" value="UniProtKB-KW"/>
</dbReference>
<dbReference type="RefSeq" id="XP_064769474.1">
    <property type="nucleotide sequence ID" value="XM_064912327.1"/>
</dbReference>
<organism evidence="2 3">
    <name type="scientific">Myxozyma melibiosi</name>
    <dbReference type="NCBI Taxonomy" id="54550"/>
    <lineage>
        <taxon>Eukaryota</taxon>
        <taxon>Fungi</taxon>
        <taxon>Dikarya</taxon>
        <taxon>Ascomycota</taxon>
        <taxon>Saccharomycotina</taxon>
        <taxon>Lipomycetes</taxon>
        <taxon>Lipomycetales</taxon>
        <taxon>Lipomycetaceae</taxon>
        <taxon>Myxozyma</taxon>
    </lineage>
</organism>
<proteinExistence type="predicted"/>